<comment type="caution">
    <text evidence="7">The sequence shown here is derived from an EMBL/GenBank/DDBJ whole genome shotgun (WGS) entry which is preliminary data.</text>
</comment>
<dbReference type="EMBL" id="PXYV01000006">
    <property type="protein sequence ID" value="PSR23409.1"/>
    <property type="molecule type" value="Genomic_DNA"/>
</dbReference>
<evidence type="ECO:0000256" key="4">
    <source>
        <dbReference type="ARBA" id="ARBA00023143"/>
    </source>
</evidence>
<comment type="similarity">
    <text evidence="2 6">Belongs to the flagella basal body rod proteins family.</text>
</comment>
<organism evidence="7 8">
    <name type="scientific">Sulfobacillus acidophilus</name>
    <dbReference type="NCBI Taxonomy" id="53633"/>
    <lineage>
        <taxon>Bacteria</taxon>
        <taxon>Bacillati</taxon>
        <taxon>Bacillota</taxon>
        <taxon>Clostridia</taxon>
        <taxon>Eubacteriales</taxon>
        <taxon>Clostridiales Family XVII. Incertae Sedis</taxon>
        <taxon>Sulfobacillus</taxon>
    </lineage>
</organism>
<evidence type="ECO:0000256" key="1">
    <source>
        <dbReference type="ARBA" id="ARBA00004117"/>
    </source>
</evidence>
<gene>
    <name evidence="7" type="ORF">C7B45_03210</name>
</gene>
<evidence type="ECO:0000256" key="3">
    <source>
        <dbReference type="ARBA" id="ARBA00014376"/>
    </source>
</evidence>
<accession>A0A2T2WME1</accession>
<dbReference type="GO" id="GO:0071973">
    <property type="term" value="P:bacterial-type flagellum-dependent cell motility"/>
    <property type="evidence" value="ECO:0007669"/>
    <property type="project" value="InterPro"/>
</dbReference>
<proteinExistence type="inferred from homology"/>
<keyword evidence="7" id="KW-0969">Cilium</keyword>
<keyword evidence="7" id="KW-0282">Flagellum</keyword>
<dbReference type="PIRSF" id="PIRSF002889">
    <property type="entry name" value="Rod_FlgB"/>
    <property type="match status" value="1"/>
</dbReference>
<protein>
    <recommendedName>
        <fullName evidence="3 6">Flagellar basal body rod protein FlgB</fullName>
    </recommendedName>
</protein>
<evidence type="ECO:0000256" key="5">
    <source>
        <dbReference type="ARBA" id="ARBA00024934"/>
    </source>
</evidence>
<name>A0A2T2WME1_9FIRM</name>
<dbReference type="GO" id="GO:0030694">
    <property type="term" value="C:bacterial-type flagellum basal body, rod"/>
    <property type="evidence" value="ECO:0007669"/>
    <property type="project" value="InterPro"/>
</dbReference>
<keyword evidence="7" id="KW-0966">Cell projection</keyword>
<keyword evidence="4 6" id="KW-0975">Bacterial flagellum</keyword>
<comment type="function">
    <text evidence="5 6">Structural component of flagellum, the bacterial motility apparatus. Part of the rod structure of flagellar basal body.</text>
</comment>
<comment type="subunit">
    <text evidence="6">The basal body constitutes a major portion of the flagellar organelle and consists of a number of rings mounted on a central rod.</text>
</comment>
<reference evidence="7 8" key="1">
    <citation type="journal article" date="2014" name="BMC Genomics">
        <title>Comparison of environmental and isolate Sulfobacillus genomes reveals diverse carbon, sulfur, nitrogen, and hydrogen metabolisms.</title>
        <authorList>
            <person name="Justice N.B."/>
            <person name="Norman A."/>
            <person name="Brown C.T."/>
            <person name="Singh A."/>
            <person name="Thomas B.C."/>
            <person name="Banfield J.F."/>
        </authorList>
    </citation>
    <scope>NUCLEOTIDE SEQUENCE [LARGE SCALE GENOMIC DNA]</scope>
    <source>
        <strain evidence="7">AMDSBA3</strain>
    </source>
</reference>
<dbReference type="InterPro" id="IPR006300">
    <property type="entry name" value="FlgB"/>
</dbReference>
<evidence type="ECO:0000313" key="8">
    <source>
        <dbReference type="Proteomes" id="UP000241848"/>
    </source>
</evidence>
<comment type="subcellular location">
    <subcellularLocation>
        <location evidence="1 6">Bacterial flagellum basal body</location>
    </subcellularLocation>
</comment>
<sequence>MGPLNNTTDAAIVATMNLSREQQLYITNDLANYDTPGFQAQNLSFQSQLAQALDQGPNAILNVTGTVDTTPGSVSNNGNSVSMTAQMSNLVKSQLLYETAVQAYNQQITEIKIVTEGKAQ</sequence>
<evidence type="ECO:0000256" key="6">
    <source>
        <dbReference type="PIRNR" id="PIRNR002889"/>
    </source>
</evidence>
<dbReference type="Proteomes" id="UP000241848">
    <property type="component" value="Unassembled WGS sequence"/>
</dbReference>
<evidence type="ECO:0000313" key="7">
    <source>
        <dbReference type="EMBL" id="PSR23409.1"/>
    </source>
</evidence>
<evidence type="ECO:0000256" key="2">
    <source>
        <dbReference type="ARBA" id="ARBA00009677"/>
    </source>
</evidence>
<dbReference type="AlphaFoldDB" id="A0A2T2WME1"/>